<comment type="caution">
    <text evidence="2">The sequence shown here is derived from an EMBL/GenBank/DDBJ whole genome shotgun (WGS) entry which is preliminary data.</text>
</comment>
<feature type="chain" id="PRO_5041676169" evidence="1">
    <location>
        <begin position="26"/>
        <end position="135"/>
    </location>
</feature>
<sequence length="135" mass="15459">MDVTNMKRFVIVVLVVLMLAGHATSKFEQCFPPCYYGCILEMKGNNPALPDPKKLLPCAWKCLKQCAIDKPPLDLTATTHSYPLNQYSRRESRLLQAWLCLLFVFQTQHEAEPKWRTALDPAPRNVPKTTHYLSP</sequence>
<dbReference type="Proteomes" id="UP001187471">
    <property type="component" value="Unassembled WGS sequence"/>
</dbReference>
<organism evidence="2 3">
    <name type="scientific">Escallonia rubra</name>
    <dbReference type="NCBI Taxonomy" id="112253"/>
    <lineage>
        <taxon>Eukaryota</taxon>
        <taxon>Viridiplantae</taxon>
        <taxon>Streptophyta</taxon>
        <taxon>Embryophyta</taxon>
        <taxon>Tracheophyta</taxon>
        <taxon>Spermatophyta</taxon>
        <taxon>Magnoliopsida</taxon>
        <taxon>eudicotyledons</taxon>
        <taxon>Gunneridae</taxon>
        <taxon>Pentapetalae</taxon>
        <taxon>asterids</taxon>
        <taxon>campanulids</taxon>
        <taxon>Escalloniales</taxon>
        <taxon>Escalloniaceae</taxon>
        <taxon>Escallonia</taxon>
    </lineage>
</organism>
<feature type="signal peptide" evidence="1">
    <location>
        <begin position="1"/>
        <end position="25"/>
    </location>
</feature>
<evidence type="ECO:0000313" key="3">
    <source>
        <dbReference type="Proteomes" id="UP001187471"/>
    </source>
</evidence>
<evidence type="ECO:0000313" key="2">
    <source>
        <dbReference type="EMBL" id="KAK2984881.1"/>
    </source>
</evidence>
<evidence type="ECO:0000256" key="1">
    <source>
        <dbReference type="SAM" id="SignalP"/>
    </source>
</evidence>
<gene>
    <name evidence="2" type="ORF">RJ640_008646</name>
</gene>
<keyword evidence="1" id="KW-0732">Signal</keyword>
<dbReference type="EMBL" id="JAVXUO010001211">
    <property type="protein sequence ID" value="KAK2984881.1"/>
    <property type="molecule type" value="Genomic_DNA"/>
</dbReference>
<dbReference type="AlphaFoldDB" id="A0AA88RSR8"/>
<proteinExistence type="predicted"/>
<protein>
    <submittedName>
        <fullName evidence="2">Uncharacterized protein</fullName>
    </submittedName>
</protein>
<keyword evidence="3" id="KW-1185">Reference proteome</keyword>
<accession>A0AA88RSR8</accession>
<name>A0AA88RSR8_9ASTE</name>
<reference evidence="2" key="1">
    <citation type="submission" date="2022-12" db="EMBL/GenBank/DDBJ databases">
        <title>Draft genome assemblies for two species of Escallonia (Escalloniales).</title>
        <authorList>
            <person name="Chanderbali A."/>
            <person name="Dervinis C."/>
            <person name="Anghel I."/>
            <person name="Soltis D."/>
            <person name="Soltis P."/>
            <person name="Zapata F."/>
        </authorList>
    </citation>
    <scope>NUCLEOTIDE SEQUENCE</scope>
    <source>
        <strain evidence="2">UCBG92.1500</strain>
        <tissue evidence="2">Leaf</tissue>
    </source>
</reference>